<dbReference type="CDD" id="cd15482">
    <property type="entry name" value="Sialidase_non-viral"/>
    <property type="match status" value="1"/>
</dbReference>
<dbReference type="GO" id="GO:0016798">
    <property type="term" value="F:hydrolase activity, acting on glycosyl bonds"/>
    <property type="evidence" value="ECO:0007669"/>
    <property type="project" value="UniProtKB-KW"/>
</dbReference>
<evidence type="ECO:0000256" key="4">
    <source>
        <dbReference type="ARBA" id="ARBA00023295"/>
    </source>
</evidence>
<keyword evidence="1" id="KW-0732">Signal</keyword>
<evidence type="ECO:0000313" key="9">
    <source>
        <dbReference type="Proteomes" id="UP001152876"/>
    </source>
</evidence>
<proteinExistence type="inferred from homology"/>
<name>A0A9X4NXR7_9BURK</name>
<dbReference type="PANTHER" id="PTHR43739:SF2">
    <property type="entry name" value="OLIGOXYLOGLUCAN-REDUCING END-SPECIFIC XYLOGLUCANASE-RELATED"/>
    <property type="match status" value="1"/>
</dbReference>
<dbReference type="SUPFAM" id="SSF110296">
    <property type="entry name" value="Oligoxyloglucan reducing end-specific cellobiohydrolase"/>
    <property type="match status" value="2"/>
</dbReference>
<evidence type="ECO:0000256" key="3">
    <source>
        <dbReference type="ARBA" id="ARBA00023277"/>
    </source>
</evidence>
<keyword evidence="9" id="KW-1185">Reference proteome</keyword>
<dbReference type="RefSeq" id="WP_068172883.1">
    <property type="nucleotide sequence ID" value="NZ_AOGK01000035.1"/>
</dbReference>
<dbReference type="Gene3D" id="2.130.10.10">
    <property type="entry name" value="YVTN repeat-like/Quinoprotein amine dehydrogenase"/>
    <property type="match status" value="2"/>
</dbReference>
<dbReference type="GO" id="GO:0000272">
    <property type="term" value="P:polysaccharide catabolic process"/>
    <property type="evidence" value="ECO:0007669"/>
    <property type="project" value="UniProtKB-KW"/>
</dbReference>
<dbReference type="GO" id="GO:0010411">
    <property type="term" value="P:xyloglucan metabolic process"/>
    <property type="evidence" value="ECO:0007669"/>
    <property type="project" value="TreeGrafter"/>
</dbReference>
<organism evidence="8 9">
    <name type="scientific">Hydrogenophaga taeniospiralis CCUG 15921</name>
    <dbReference type="NCBI Taxonomy" id="1281780"/>
    <lineage>
        <taxon>Bacteria</taxon>
        <taxon>Pseudomonadati</taxon>
        <taxon>Pseudomonadota</taxon>
        <taxon>Betaproteobacteria</taxon>
        <taxon>Burkholderiales</taxon>
        <taxon>Comamonadaceae</taxon>
        <taxon>Hydrogenophaga</taxon>
    </lineage>
</organism>
<keyword evidence="2" id="KW-0378">Hydrolase</keyword>
<accession>A0A9X4NXR7</accession>
<comment type="caution">
    <text evidence="8">The sequence shown here is derived from an EMBL/GenBank/DDBJ whole genome shotgun (WGS) entry which is preliminary data.</text>
</comment>
<dbReference type="PANTHER" id="PTHR43739">
    <property type="entry name" value="XYLOGLUCANASE (EUROFUNG)"/>
    <property type="match status" value="1"/>
</dbReference>
<comment type="similarity">
    <text evidence="6">Belongs to the glycosyl hydrolase 74 family.</text>
</comment>
<dbReference type="InterPro" id="IPR052025">
    <property type="entry name" value="Xyloglucanase_GH74"/>
</dbReference>
<dbReference type="Proteomes" id="UP001152876">
    <property type="component" value="Unassembled WGS sequence"/>
</dbReference>
<evidence type="ECO:0000313" key="8">
    <source>
        <dbReference type="EMBL" id="MDG5978306.1"/>
    </source>
</evidence>
<keyword evidence="3" id="KW-0119">Carbohydrate metabolism</keyword>
<evidence type="ECO:0000256" key="1">
    <source>
        <dbReference type="ARBA" id="ARBA00022729"/>
    </source>
</evidence>
<sequence>MGGGGYVPGIVYHPTVANLRYARTDVMGIYRWDHVISRWTALTDGFSRLDGSYQGAESIAVDPTDANRLYMTARMAVNMGNGRFYHSSNQGNTWSYVDFPFPVGSNNQGRAIGERLAVDPNLPTTMFYGSRTAGLWKSSDRGLHWSQVTSLSSKVMTNDEMNNANGGNPVGVEFVVFGAHVPTSGFTPSGSATQTIYVGVAPDYKNMAGLSAYLYKSTDGGASWSSVALPAAVTSAPFDGNTLHIPHLARSADGTLYVPFASSSGPGSTHPSALYKYDGTTWTKLIASGEGQYYGGIGGLSVHGSGASTKVAFGVSGTWGDAGWIQIAMRSSDAGSTWQEFGRSGDLDGSLNYHDGTGYWGWVDDLDIDPFNPDHVSYVLGGGIVSTTEAFSAALPRWRYDVEGIEEMVNLAMAVPPPGAPYVLASAHGDTGMFVHTSLTTSPTRSPTAQLSASGGNGTGIDMAWNTPSFIVAVGTFGTSKGVYSTDAGLTWTIFPTVPPVAASTGDDSKVAVTANGANIVWAIKGEVPYYSTNRGTSWTATNLPKPAAAYHIVADRKNPLKVYAYDHGGNWWYPSNSARFYYSTNGGHTFTAAARTWQPNGFNVTDLAVNPFVEGDVWLADANNLWHSVDSGITWTKLNGMATVGVEYTNVHGAIKVALGAPAPGSAHSAAVYLVGTINGVDAIYRSDNMGTTWVRIDDDQHRYGGVNGIAADTSIFGRVYLKGRGINYNTNGPQPDARFRSPQNFVDGEK</sequence>
<gene>
    <name evidence="8" type="ORF">H010_23855</name>
</gene>
<evidence type="ECO:0000256" key="7">
    <source>
        <dbReference type="SAM" id="MobiDB-lite"/>
    </source>
</evidence>
<dbReference type="InterPro" id="IPR015943">
    <property type="entry name" value="WD40/YVTN_repeat-like_dom_sf"/>
</dbReference>
<feature type="region of interest" description="Disordered" evidence="7">
    <location>
        <begin position="733"/>
        <end position="752"/>
    </location>
</feature>
<dbReference type="AlphaFoldDB" id="A0A9X4NXR7"/>
<evidence type="ECO:0000256" key="2">
    <source>
        <dbReference type="ARBA" id="ARBA00022801"/>
    </source>
</evidence>
<protein>
    <submittedName>
        <fullName evidence="8">Neuraminidase (Sialidase)</fullName>
    </submittedName>
</protein>
<evidence type="ECO:0000256" key="6">
    <source>
        <dbReference type="ARBA" id="ARBA00037986"/>
    </source>
</evidence>
<keyword evidence="4" id="KW-0326">Glycosidase</keyword>
<reference evidence="8" key="1">
    <citation type="submission" date="2013-01" db="EMBL/GenBank/DDBJ databases">
        <title>Genome draft of Hydrogenophaga taeniospiralis 2K1.</title>
        <authorList>
            <person name="Gomila M."/>
            <person name="Lalucat J."/>
        </authorList>
    </citation>
    <scope>NUCLEOTIDE SEQUENCE</scope>
    <source>
        <strain evidence="8">CCUG 15921</strain>
    </source>
</reference>
<evidence type="ECO:0000256" key="5">
    <source>
        <dbReference type="ARBA" id="ARBA00023326"/>
    </source>
</evidence>
<dbReference type="EMBL" id="AOGK01000035">
    <property type="protein sequence ID" value="MDG5978306.1"/>
    <property type="molecule type" value="Genomic_DNA"/>
</dbReference>
<keyword evidence="5" id="KW-0624">Polysaccharide degradation</keyword>